<accession>A0A6J4LVK8</accession>
<sequence>MPDTAVLDVDGTLVDTNYQHALAWFRAFDRYGVTLPIWRIHRAIGMGGDQLVEALAGEQIEKQHGDELRHAWVEEFDPMLGEVKPFDNATVLLEELTSRGFKVVLASSGKPQHVEHFLDLIDGRKYAQAWTTSGDVEATKPAPDLMAVAVEKVEGARGIALGDSTWDFVAAKKLGLPTVAVRTGGFSVEELEEAGADRVFNSLAELVESIDDTVFRAAD</sequence>
<dbReference type="GO" id="GO:0005829">
    <property type="term" value="C:cytosol"/>
    <property type="evidence" value="ECO:0007669"/>
    <property type="project" value="TreeGrafter"/>
</dbReference>
<dbReference type="InterPro" id="IPR023198">
    <property type="entry name" value="PGP-like_dom2"/>
</dbReference>
<keyword evidence="1" id="KW-0378">Hydrolase</keyword>
<dbReference type="GO" id="GO:0006281">
    <property type="term" value="P:DNA repair"/>
    <property type="evidence" value="ECO:0007669"/>
    <property type="project" value="TreeGrafter"/>
</dbReference>
<proteinExistence type="predicted"/>
<dbReference type="SFLD" id="SFLDS00003">
    <property type="entry name" value="Haloacid_Dehalogenase"/>
    <property type="match status" value="1"/>
</dbReference>
<evidence type="ECO:0000313" key="1">
    <source>
        <dbReference type="EMBL" id="CAA9339318.1"/>
    </source>
</evidence>
<dbReference type="EMBL" id="CADCUG010000093">
    <property type="protein sequence ID" value="CAA9339318.1"/>
    <property type="molecule type" value="Genomic_DNA"/>
</dbReference>
<dbReference type="GO" id="GO:0008967">
    <property type="term" value="F:phosphoglycolate phosphatase activity"/>
    <property type="evidence" value="ECO:0007669"/>
    <property type="project" value="TreeGrafter"/>
</dbReference>
<dbReference type="Pfam" id="PF13419">
    <property type="entry name" value="HAD_2"/>
    <property type="match status" value="1"/>
</dbReference>
<dbReference type="Gene3D" id="1.10.150.240">
    <property type="entry name" value="Putative phosphatase, domain 2"/>
    <property type="match status" value="1"/>
</dbReference>
<dbReference type="InterPro" id="IPR036412">
    <property type="entry name" value="HAD-like_sf"/>
</dbReference>
<dbReference type="InterPro" id="IPR041492">
    <property type="entry name" value="HAD_2"/>
</dbReference>
<dbReference type="InterPro" id="IPR050155">
    <property type="entry name" value="HAD-like_hydrolase_sf"/>
</dbReference>
<gene>
    <name evidence="1" type="ORF">AVDCRST_MAG29-1544</name>
</gene>
<name>A0A6J4LVK8_9ACTN</name>
<dbReference type="SFLD" id="SFLDG01129">
    <property type="entry name" value="C1.5:_HAD__Beta-PGM__Phosphata"/>
    <property type="match status" value="1"/>
</dbReference>
<dbReference type="Gene3D" id="3.40.50.1000">
    <property type="entry name" value="HAD superfamily/HAD-like"/>
    <property type="match status" value="1"/>
</dbReference>
<dbReference type="SUPFAM" id="SSF56784">
    <property type="entry name" value="HAD-like"/>
    <property type="match status" value="1"/>
</dbReference>
<dbReference type="AlphaFoldDB" id="A0A6J4LVK8"/>
<dbReference type="InterPro" id="IPR023214">
    <property type="entry name" value="HAD_sf"/>
</dbReference>
<protein>
    <submittedName>
        <fullName evidence="1">HAD-superfamily hydrolase, subfamily IA, variant 1</fullName>
    </submittedName>
</protein>
<dbReference type="InterPro" id="IPR006439">
    <property type="entry name" value="HAD-SF_hydro_IA"/>
</dbReference>
<dbReference type="NCBIfam" id="TIGR01549">
    <property type="entry name" value="HAD-SF-IA-v1"/>
    <property type="match status" value="1"/>
</dbReference>
<dbReference type="PANTHER" id="PTHR43434">
    <property type="entry name" value="PHOSPHOGLYCOLATE PHOSPHATASE"/>
    <property type="match status" value="1"/>
</dbReference>
<organism evidence="1">
    <name type="scientific">uncultured Nocardioidaceae bacterium</name>
    <dbReference type="NCBI Taxonomy" id="253824"/>
    <lineage>
        <taxon>Bacteria</taxon>
        <taxon>Bacillati</taxon>
        <taxon>Actinomycetota</taxon>
        <taxon>Actinomycetes</taxon>
        <taxon>Propionibacteriales</taxon>
        <taxon>Nocardioidaceae</taxon>
        <taxon>environmental samples</taxon>
    </lineage>
</organism>
<reference evidence="1" key="1">
    <citation type="submission" date="2020-02" db="EMBL/GenBank/DDBJ databases">
        <authorList>
            <person name="Meier V. D."/>
        </authorList>
    </citation>
    <scope>NUCLEOTIDE SEQUENCE</scope>
    <source>
        <strain evidence="1">AVDCRST_MAG29</strain>
    </source>
</reference>
<dbReference type="PANTHER" id="PTHR43434:SF16">
    <property type="entry name" value="BLL8046 PROTEIN"/>
    <property type="match status" value="1"/>
</dbReference>